<proteinExistence type="predicted"/>
<dbReference type="Proteomes" id="UP000677228">
    <property type="component" value="Unassembled WGS sequence"/>
</dbReference>
<evidence type="ECO:0000313" key="2">
    <source>
        <dbReference type="EMBL" id="CAF1529967.1"/>
    </source>
</evidence>
<comment type="caution">
    <text evidence="2">The sequence shown here is derived from an EMBL/GenBank/DDBJ whole genome shotgun (WGS) entry which is preliminary data.</text>
</comment>
<name>A0A8S2FRS5_9BILA</name>
<gene>
    <name evidence="2" type="ORF">OVA965_LOCUS38203</name>
    <name evidence="3" type="ORF">TMI583_LOCUS39370</name>
</gene>
<sequence length="90" mass="9858">MWADLHPHKLTVTFAVFLERDIQHSSLSVHQGLTVKAVVKAVVKANSQNSRNSHDSQNSNALLDSHNPHSSSTVLGYGRELMGRASPVLM</sequence>
<dbReference type="EMBL" id="CAJOBA010059553">
    <property type="protein sequence ID" value="CAF4316921.1"/>
    <property type="molecule type" value="Genomic_DNA"/>
</dbReference>
<evidence type="ECO:0000313" key="4">
    <source>
        <dbReference type="Proteomes" id="UP000677228"/>
    </source>
</evidence>
<feature type="compositionally biased region" description="Polar residues" evidence="1">
    <location>
        <begin position="46"/>
        <end position="74"/>
    </location>
</feature>
<feature type="non-terminal residue" evidence="2">
    <location>
        <position position="1"/>
    </location>
</feature>
<dbReference type="EMBL" id="CAJNOK010037329">
    <property type="protein sequence ID" value="CAF1529967.1"/>
    <property type="molecule type" value="Genomic_DNA"/>
</dbReference>
<feature type="region of interest" description="Disordered" evidence="1">
    <location>
        <begin position="46"/>
        <end position="78"/>
    </location>
</feature>
<protein>
    <submittedName>
        <fullName evidence="2">Uncharacterized protein</fullName>
    </submittedName>
</protein>
<organism evidence="2 4">
    <name type="scientific">Didymodactylos carnosus</name>
    <dbReference type="NCBI Taxonomy" id="1234261"/>
    <lineage>
        <taxon>Eukaryota</taxon>
        <taxon>Metazoa</taxon>
        <taxon>Spiralia</taxon>
        <taxon>Gnathifera</taxon>
        <taxon>Rotifera</taxon>
        <taxon>Eurotatoria</taxon>
        <taxon>Bdelloidea</taxon>
        <taxon>Philodinida</taxon>
        <taxon>Philodinidae</taxon>
        <taxon>Didymodactylos</taxon>
    </lineage>
</organism>
<dbReference type="Proteomes" id="UP000682733">
    <property type="component" value="Unassembled WGS sequence"/>
</dbReference>
<evidence type="ECO:0000256" key="1">
    <source>
        <dbReference type="SAM" id="MobiDB-lite"/>
    </source>
</evidence>
<accession>A0A8S2FRS5</accession>
<evidence type="ECO:0000313" key="3">
    <source>
        <dbReference type="EMBL" id="CAF4316921.1"/>
    </source>
</evidence>
<reference evidence="2" key="1">
    <citation type="submission" date="2021-02" db="EMBL/GenBank/DDBJ databases">
        <authorList>
            <person name="Nowell W R."/>
        </authorList>
    </citation>
    <scope>NUCLEOTIDE SEQUENCE</scope>
</reference>
<dbReference type="AlphaFoldDB" id="A0A8S2FRS5"/>